<evidence type="ECO:0000256" key="6">
    <source>
        <dbReference type="PROSITE-ProRule" id="PRU00284"/>
    </source>
</evidence>
<feature type="transmembrane region" description="Helical" evidence="7">
    <location>
        <begin position="21"/>
        <end position="44"/>
    </location>
</feature>
<dbReference type="Pfam" id="PF00015">
    <property type="entry name" value="MCPsignal"/>
    <property type="match status" value="1"/>
</dbReference>
<reference evidence="10 11" key="1">
    <citation type="submission" date="2016-03" db="EMBL/GenBank/DDBJ databases">
        <title>Comparison of Bacillus endophyticus and B. anthracis characteristics using whole genome sequence analysis and microbiological techniques.</title>
        <authorList>
            <person name="Lekota K.E."/>
            <person name="Mafofo J."/>
            <person name="Rees J."/>
            <person name="Muchadeyi F.C."/>
            <person name="Madoroba E."/>
            <person name="Van Heerden H."/>
        </authorList>
    </citation>
    <scope>NUCLEOTIDE SEQUENCE [LARGE SCALE GENOMIC DNA]</scope>
    <source>
        <strain evidence="10 11">3631_10C</strain>
    </source>
</reference>
<comment type="caution">
    <text evidence="10">The sequence shown here is derived from an EMBL/GenBank/DDBJ whole genome shotgun (WGS) entry which is preliminary data.</text>
</comment>
<feature type="domain" description="Methyl-accepting transducer" evidence="8">
    <location>
        <begin position="290"/>
        <end position="526"/>
    </location>
</feature>
<name>A0AAX1QAL1_9BACI</name>
<evidence type="ECO:0000259" key="9">
    <source>
        <dbReference type="PROSITE" id="PS50885"/>
    </source>
</evidence>
<evidence type="ECO:0000256" key="5">
    <source>
        <dbReference type="ARBA" id="ARBA00029447"/>
    </source>
</evidence>
<dbReference type="CDD" id="cd06225">
    <property type="entry name" value="HAMP"/>
    <property type="match status" value="1"/>
</dbReference>
<organism evidence="10 11">
    <name type="scientific">Priestia endophytica</name>
    <dbReference type="NCBI Taxonomy" id="135735"/>
    <lineage>
        <taxon>Bacteria</taxon>
        <taxon>Bacillati</taxon>
        <taxon>Bacillota</taxon>
        <taxon>Bacilli</taxon>
        <taxon>Bacillales</taxon>
        <taxon>Bacillaceae</taxon>
        <taxon>Priestia</taxon>
    </lineage>
</organism>
<proteinExistence type="inferred from homology"/>
<dbReference type="GO" id="GO:0005886">
    <property type="term" value="C:plasma membrane"/>
    <property type="evidence" value="ECO:0007669"/>
    <property type="project" value="UniProtKB-SubCell"/>
</dbReference>
<evidence type="ECO:0000313" key="11">
    <source>
        <dbReference type="Proteomes" id="UP000250174"/>
    </source>
</evidence>
<dbReference type="SUPFAM" id="SSF58104">
    <property type="entry name" value="Methyl-accepting chemotaxis protein (MCP) signaling domain"/>
    <property type="match status" value="1"/>
</dbReference>
<keyword evidence="7" id="KW-0812">Transmembrane</keyword>
<protein>
    <recommendedName>
        <fullName evidence="12">Methyl-accepting chemotaxis protein</fullName>
    </recommendedName>
</protein>
<dbReference type="AlphaFoldDB" id="A0AAX1QAL1"/>
<keyword evidence="2" id="KW-1003">Cell membrane</keyword>
<dbReference type="InterPro" id="IPR003660">
    <property type="entry name" value="HAMP_dom"/>
</dbReference>
<dbReference type="SMART" id="SM00304">
    <property type="entry name" value="HAMP"/>
    <property type="match status" value="1"/>
</dbReference>
<dbReference type="PANTHER" id="PTHR32089">
    <property type="entry name" value="METHYL-ACCEPTING CHEMOTAXIS PROTEIN MCPB"/>
    <property type="match status" value="1"/>
</dbReference>
<sequence>MKSKEVGSFKSFWRSVPISKKFYSIFLMMFCFMIVSIFIAMFFLNTTLQTFQSAKEKNERAVHITEIGSLIRSKDINIADYITFLKEEDLKLYRSHREELHKLMNLIQEDVNVSNEMKHLFSKVKENNEKIDRLFIFEISPAVVRLDKEIYTSAREEISSLRDENLRLLKELRTFTTKESMEAYKEAEGSITISILGLLISTAATFLCGSIVLFFLVRFINYHLQKVVGLAKKIAEGDLSVEKMFYDGNDEIGVLIHSSNQMAENLRTVVTSIHDVSKNIHYESDRLLTSTQEVRSGSEEISTTIQDLSDGANIQASSAARVMETMQAFSEEMDSATKEVEHLVLAFRYTRDITNKGNKSMEDSVQEMTSIYNIVQHCYKEIQSLDKSSEQITQLTDFIKEIAEQTNLLALNAAIEAARAGEYGKGFSVVAEEVRKLSQQVESALGDITGITTGIQTKAKDVLQGLEFGYETVEKGTTLIEATGQGFQHINERMEKVITNIEKISGSIYHLKEQNVHVKSTFDQVALSSDRMTNRTSQTLQSVQVQDSEIETILKRIENLSNNADDLAFLVEKFNLRKDKKEE</sequence>
<evidence type="ECO:0000256" key="7">
    <source>
        <dbReference type="SAM" id="Phobius"/>
    </source>
</evidence>
<accession>A0AAX1QAL1</accession>
<evidence type="ECO:0000256" key="4">
    <source>
        <dbReference type="ARBA" id="ARBA00023224"/>
    </source>
</evidence>
<dbReference type="PROSITE" id="PS50885">
    <property type="entry name" value="HAMP"/>
    <property type="match status" value="1"/>
</dbReference>
<evidence type="ECO:0000256" key="2">
    <source>
        <dbReference type="ARBA" id="ARBA00022475"/>
    </source>
</evidence>
<evidence type="ECO:0008006" key="12">
    <source>
        <dbReference type="Google" id="ProtNLM"/>
    </source>
</evidence>
<dbReference type="Proteomes" id="UP000250174">
    <property type="component" value="Unassembled WGS sequence"/>
</dbReference>
<dbReference type="Pfam" id="PF00672">
    <property type="entry name" value="HAMP"/>
    <property type="match status" value="1"/>
</dbReference>
<dbReference type="PANTHER" id="PTHR32089:SF112">
    <property type="entry name" value="LYSOZYME-LIKE PROTEIN-RELATED"/>
    <property type="match status" value="1"/>
</dbReference>
<keyword evidence="7" id="KW-1133">Transmembrane helix</keyword>
<dbReference type="PROSITE" id="PS50111">
    <property type="entry name" value="CHEMOTAXIS_TRANSDUC_2"/>
    <property type="match status" value="1"/>
</dbReference>
<comment type="subcellular location">
    <subcellularLocation>
        <location evidence="1">Cell membrane</location>
    </subcellularLocation>
</comment>
<keyword evidence="3 7" id="KW-0472">Membrane</keyword>
<evidence type="ECO:0000256" key="3">
    <source>
        <dbReference type="ARBA" id="ARBA00023136"/>
    </source>
</evidence>
<gene>
    <name evidence="10" type="ORF">A3864_05105</name>
</gene>
<dbReference type="CDD" id="cd11386">
    <property type="entry name" value="MCP_signal"/>
    <property type="match status" value="1"/>
</dbReference>
<evidence type="ECO:0000313" key="10">
    <source>
        <dbReference type="EMBL" id="RAS79186.1"/>
    </source>
</evidence>
<feature type="transmembrane region" description="Helical" evidence="7">
    <location>
        <begin position="191"/>
        <end position="217"/>
    </location>
</feature>
<dbReference type="RefSeq" id="WP_111925028.1">
    <property type="nucleotide sequence ID" value="NZ_LVYK01000010.1"/>
</dbReference>
<dbReference type="GO" id="GO:0007165">
    <property type="term" value="P:signal transduction"/>
    <property type="evidence" value="ECO:0007669"/>
    <property type="project" value="UniProtKB-KW"/>
</dbReference>
<evidence type="ECO:0000259" key="8">
    <source>
        <dbReference type="PROSITE" id="PS50111"/>
    </source>
</evidence>
<dbReference type="EMBL" id="LVYK01000010">
    <property type="protein sequence ID" value="RAS79186.1"/>
    <property type="molecule type" value="Genomic_DNA"/>
</dbReference>
<dbReference type="InterPro" id="IPR004089">
    <property type="entry name" value="MCPsignal_dom"/>
</dbReference>
<dbReference type="SMART" id="SM00283">
    <property type="entry name" value="MA"/>
    <property type="match status" value="1"/>
</dbReference>
<dbReference type="Gene3D" id="1.10.287.950">
    <property type="entry name" value="Methyl-accepting chemotaxis protein"/>
    <property type="match status" value="1"/>
</dbReference>
<evidence type="ECO:0000256" key="1">
    <source>
        <dbReference type="ARBA" id="ARBA00004236"/>
    </source>
</evidence>
<comment type="similarity">
    <text evidence="5">Belongs to the methyl-accepting chemotaxis (MCP) protein family.</text>
</comment>
<keyword evidence="4 6" id="KW-0807">Transducer</keyword>
<feature type="domain" description="HAMP" evidence="9">
    <location>
        <begin position="218"/>
        <end position="271"/>
    </location>
</feature>